<keyword evidence="1" id="KW-0812">Transmembrane</keyword>
<name>A0A0F8YA95_9ZZZZ</name>
<sequence>FIYKYPLCCVFQFVTETFKNEPSCYKRQKEHKMVCQKAQNRKSKKPAFTLIELLVVIAIISLLVSVLLPSLRKAKELARSTICKSNLRNVGLAMLLYAEEYDGWAPVVYDDTNVRWHERLYLDDFVGEDRDGSSIFLCPSPPPYEKNYDPTTTGFKGEGAAYGFRGSRAYYRSTGNFTISGSQYQLLRGAITDPTGEIKFNTPSDFIYVMDSRHNYWSLVKEQWYYLRVWGNGGENVHMRHNSRANFLFGDGHVEQLGYDQVVDKYDADKRPEGDQYSEAFGYDNIIVSPGGDEAYHPVMPFFAP</sequence>
<keyword evidence="1" id="KW-0472">Membrane</keyword>
<proteinExistence type="predicted"/>
<accession>A0A0F8YA95</accession>
<dbReference type="AlphaFoldDB" id="A0A0F8YA95"/>
<dbReference type="SUPFAM" id="SSF54523">
    <property type="entry name" value="Pili subunits"/>
    <property type="match status" value="1"/>
</dbReference>
<evidence type="ECO:0000313" key="2">
    <source>
        <dbReference type="EMBL" id="KKK70600.1"/>
    </source>
</evidence>
<dbReference type="NCBIfam" id="TIGR04294">
    <property type="entry name" value="pre_pil_HX9DG"/>
    <property type="match status" value="1"/>
</dbReference>
<feature type="transmembrane region" description="Helical" evidence="1">
    <location>
        <begin position="47"/>
        <end position="68"/>
    </location>
</feature>
<organism evidence="2">
    <name type="scientific">marine sediment metagenome</name>
    <dbReference type="NCBI Taxonomy" id="412755"/>
    <lineage>
        <taxon>unclassified sequences</taxon>
        <taxon>metagenomes</taxon>
        <taxon>ecological metagenomes</taxon>
    </lineage>
</organism>
<dbReference type="PANTHER" id="PTHR30093">
    <property type="entry name" value="GENERAL SECRETION PATHWAY PROTEIN G"/>
    <property type="match status" value="1"/>
</dbReference>
<evidence type="ECO:0000256" key="1">
    <source>
        <dbReference type="SAM" id="Phobius"/>
    </source>
</evidence>
<dbReference type="Gene3D" id="3.30.700.10">
    <property type="entry name" value="Glycoprotein, Type 4 Pilin"/>
    <property type="match status" value="1"/>
</dbReference>
<reference evidence="2" key="1">
    <citation type="journal article" date="2015" name="Nature">
        <title>Complex archaea that bridge the gap between prokaryotes and eukaryotes.</title>
        <authorList>
            <person name="Spang A."/>
            <person name="Saw J.H."/>
            <person name="Jorgensen S.L."/>
            <person name="Zaremba-Niedzwiedzka K."/>
            <person name="Martijn J."/>
            <person name="Lind A.E."/>
            <person name="van Eijk R."/>
            <person name="Schleper C."/>
            <person name="Guy L."/>
            <person name="Ettema T.J."/>
        </authorList>
    </citation>
    <scope>NUCLEOTIDE SEQUENCE</scope>
</reference>
<dbReference type="EMBL" id="LAZR01058114">
    <property type="protein sequence ID" value="KKK70600.1"/>
    <property type="molecule type" value="Genomic_DNA"/>
</dbReference>
<dbReference type="NCBIfam" id="TIGR02532">
    <property type="entry name" value="IV_pilin_GFxxxE"/>
    <property type="match status" value="1"/>
</dbReference>
<protein>
    <recommendedName>
        <fullName evidence="3">DUF1559 domain-containing protein</fullName>
    </recommendedName>
</protein>
<evidence type="ECO:0008006" key="3">
    <source>
        <dbReference type="Google" id="ProtNLM"/>
    </source>
</evidence>
<gene>
    <name evidence="2" type="ORF">LCGC14_2922370</name>
</gene>
<keyword evidence="1" id="KW-1133">Transmembrane helix</keyword>
<comment type="caution">
    <text evidence="2">The sequence shown here is derived from an EMBL/GenBank/DDBJ whole genome shotgun (WGS) entry which is preliminary data.</text>
</comment>
<dbReference type="InterPro" id="IPR045584">
    <property type="entry name" value="Pilin-like"/>
</dbReference>
<dbReference type="InterPro" id="IPR027558">
    <property type="entry name" value="Pre_pil_HX9DG_C"/>
</dbReference>
<feature type="non-terminal residue" evidence="2">
    <location>
        <position position="1"/>
    </location>
</feature>
<dbReference type="InterPro" id="IPR012902">
    <property type="entry name" value="N_methyl_site"/>
</dbReference>
<dbReference type="PANTHER" id="PTHR30093:SF2">
    <property type="entry name" value="TYPE II SECRETION SYSTEM PROTEIN H"/>
    <property type="match status" value="1"/>
</dbReference>
<dbReference type="Pfam" id="PF07963">
    <property type="entry name" value="N_methyl"/>
    <property type="match status" value="1"/>
</dbReference>